<reference evidence="2 3" key="1">
    <citation type="submission" date="2018-04" db="EMBL/GenBank/DDBJ databases">
        <title>Genomic Encyclopedia of Archaeal and Bacterial Type Strains, Phase II (KMG-II): from individual species to whole genera.</title>
        <authorList>
            <person name="Goeker M."/>
        </authorList>
    </citation>
    <scope>NUCLEOTIDE SEQUENCE [LARGE SCALE GENOMIC DNA]</scope>
    <source>
        <strain evidence="2 3">DSM 5822</strain>
    </source>
</reference>
<feature type="domain" description="YqaJ viral recombinase" evidence="1">
    <location>
        <begin position="68"/>
        <end position="223"/>
    </location>
</feature>
<dbReference type="RefSeq" id="WP_107866221.1">
    <property type="nucleotide sequence ID" value="NZ_QAON01000011.1"/>
</dbReference>
<dbReference type="AlphaFoldDB" id="A0A2T5IXD3"/>
<evidence type="ECO:0000313" key="3">
    <source>
        <dbReference type="Proteomes" id="UP000244223"/>
    </source>
</evidence>
<keyword evidence="3" id="KW-1185">Reference proteome</keyword>
<dbReference type="PANTHER" id="PTHR46609:SF6">
    <property type="entry name" value="EXONUCLEASE, PHAGE-TYPE_RECB, C-TERMINAL DOMAIN-CONTAINING PROTEIN-RELATED"/>
    <property type="match status" value="1"/>
</dbReference>
<proteinExistence type="predicted"/>
<dbReference type="InterPro" id="IPR011335">
    <property type="entry name" value="Restrct_endonuc-II-like"/>
</dbReference>
<dbReference type="Gene3D" id="3.90.320.10">
    <property type="match status" value="1"/>
</dbReference>
<accession>A0A2T5IXD3</accession>
<dbReference type="PANTHER" id="PTHR46609">
    <property type="entry name" value="EXONUCLEASE, PHAGE-TYPE/RECB, C-TERMINAL DOMAIN-CONTAINING PROTEIN"/>
    <property type="match status" value="1"/>
</dbReference>
<organism evidence="2 3">
    <name type="scientific">Agitococcus lubricus</name>
    <dbReference type="NCBI Taxonomy" id="1077255"/>
    <lineage>
        <taxon>Bacteria</taxon>
        <taxon>Pseudomonadati</taxon>
        <taxon>Pseudomonadota</taxon>
        <taxon>Gammaproteobacteria</taxon>
        <taxon>Moraxellales</taxon>
        <taxon>Moraxellaceae</taxon>
        <taxon>Agitococcus</taxon>
    </lineage>
</organism>
<dbReference type="EMBL" id="QAON01000011">
    <property type="protein sequence ID" value="PTQ88592.1"/>
    <property type="molecule type" value="Genomic_DNA"/>
</dbReference>
<name>A0A2T5IXD3_9GAMM</name>
<sequence length="397" mass="44400">MEYQHTEQSPSTSLAVVSHQPLAIGTATPVNSDNSLSLTVLREQSTKTHTHTANAIRLINTKGLSRSEWLAVRKQGIGGSDAAAAVGLNPYQSQLELWMIKTGRFTEESCDESDINHSPSQHSSATPDIESKMYWGQVLEPIVAQHYTKVTGRKVRKVNAILQHADSDKSWMLANIDYRVIGSDEVQLLECKTAGEYGAKLWKDGVPEYVQCQVQHQLAVTGLQAADVCVLICGQQLKIYRIERDEELIAKLIELERLFWQYVQSNTTPCADGSESSGVALRCLFPQDYGQTVDFSDNTHVSSLFDSLINTRKQLSFYQQQEEFYKQLLQQNLGEASYAQFAQGSLSWKKAKDSVYLDTTALAKDHPQLCQQYQRSKVGSRRFLVSERPVANAKASD</sequence>
<gene>
    <name evidence="2" type="ORF">C8N29_111115</name>
</gene>
<keyword evidence="2" id="KW-0255">Endonuclease</keyword>
<protein>
    <submittedName>
        <fullName evidence="2">Putative phage-type endonuclease</fullName>
    </submittedName>
</protein>
<dbReference type="GO" id="GO:0004519">
    <property type="term" value="F:endonuclease activity"/>
    <property type="evidence" value="ECO:0007669"/>
    <property type="project" value="UniProtKB-KW"/>
</dbReference>
<dbReference type="InterPro" id="IPR011604">
    <property type="entry name" value="PDDEXK-like_dom_sf"/>
</dbReference>
<keyword evidence="2" id="KW-0540">Nuclease</keyword>
<dbReference type="InterPro" id="IPR051703">
    <property type="entry name" value="NF-kappa-B_Signaling_Reg"/>
</dbReference>
<dbReference type="InterPro" id="IPR019080">
    <property type="entry name" value="YqaJ_viral_recombinase"/>
</dbReference>
<comment type="caution">
    <text evidence="2">The sequence shown here is derived from an EMBL/GenBank/DDBJ whole genome shotgun (WGS) entry which is preliminary data.</text>
</comment>
<dbReference type="SUPFAM" id="SSF52980">
    <property type="entry name" value="Restriction endonuclease-like"/>
    <property type="match status" value="1"/>
</dbReference>
<dbReference type="OrthoDB" id="46225at2"/>
<dbReference type="InterPro" id="IPR017482">
    <property type="entry name" value="Lambda-type_endonuclease"/>
</dbReference>
<dbReference type="Pfam" id="PF09588">
    <property type="entry name" value="YqaJ"/>
    <property type="match status" value="1"/>
</dbReference>
<evidence type="ECO:0000259" key="1">
    <source>
        <dbReference type="Pfam" id="PF09588"/>
    </source>
</evidence>
<evidence type="ECO:0000313" key="2">
    <source>
        <dbReference type="EMBL" id="PTQ88592.1"/>
    </source>
</evidence>
<dbReference type="NCBIfam" id="TIGR03033">
    <property type="entry name" value="phage_rel_nuc"/>
    <property type="match status" value="1"/>
</dbReference>
<keyword evidence="2" id="KW-0378">Hydrolase</keyword>
<dbReference type="Proteomes" id="UP000244223">
    <property type="component" value="Unassembled WGS sequence"/>
</dbReference>